<organism evidence="1 2">
    <name type="scientific">Trifolium pratense</name>
    <name type="common">Red clover</name>
    <dbReference type="NCBI Taxonomy" id="57577"/>
    <lineage>
        <taxon>Eukaryota</taxon>
        <taxon>Viridiplantae</taxon>
        <taxon>Streptophyta</taxon>
        <taxon>Embryophyta</taxon>
        <taxon>Tracheophyta</taxon>
        <taxon>Spermatophyta</taxon>
        <taxon>Magnoliopsida</taxon>
        <taxon>eudicotyledons</taxon>
        <taxon>Gunneridae</taxon>
        <taxon>Pentapetalae</taxon>
        <taxon>rosids</taxon>
        <taxon>fabids</taxon>
        <taxon>Fabales</taxon>
        <taxon>Fabaceae</taxon>
        <taxon>Papilionoideae</taxon>
        <taxon>50 kb inversion clade</taxon>
        <taxon>NPAAA clade</taxon>
        <taxon>Hologalegina</taxon>
        <taxon>IRL clade</taxon>
        <taxon>Trifolieae</taxon>
        <taxon>Trifolium</taxon>
    </lineage>
</organism>
<protein>
    <submittedName>
        <fullName evidence="1">Uncharacterized protein</fullName>
    </submittedName>
</protein>
<dbReference type="Proteomes" id="UP001177021">
    <property type="component" value="Unassembled WGS sequence"/>
</dbReference>
<comment type="caution">
    <text evidence="1">The sequence shown here is derived from an EMBL/GenBank/DDBJ whole genome shotgun (WGS) entry which is preliminary data.</text>
</comment>
<evidence type="ECO:0000313" key="2">
    <source>
        <dbReference type="Proteomes" id="UP001177021"/>
    </source>
</evidence>
<sequence>MESSHVISITNEEDSNNNIAQMKKETNTHIGKNKINCSFVPRDNNKRKIKSEHDIKKMIHSIKVGLSLVLVSLLYIINPLFDQVGENAMWAIMTVVVIFEFNAGATLGKGFNRGIGTIVGGGLGCLAAILAQNIGGVGNSIFISTSVYIFGSFATYFRLVPKIKNRYDYGVVVFMLTFNLVVVSGARPGVKVWELARERLLTILMGFIVAICVNLFVYPLWASDELHDSIVSRFHHLANTIQGCLEECSKSVKEKENQPDATNFTVCKSVLNSKSKDESLANFAKWEPWHGKFGFSYPWEKYLKIGEILRELASLILALERCLLASKNPTATLKRSKAQLEQCEAIGSRVVWTLREVGDSLKKMRKCEERENIIAKLKTTREELSLVISTSNISEFENGEMLAIASLVFLLMEVVEKVGELVIEAGELQDKAGFRTRVTPVSS</sequence>
<accession>A0ACB0IQJ9</accession>
<dbReference type="EMBL" id="CASHSV030000001">
    <property type="protein sequence ID" value="CAJ2633152.1"/>
    <property type="molecule type" value="Genomic_DNA"/>
</dbReference>
<name>A0ACB0IQJ9_TRIPR</name>
<keyword evidence="2" id="KW-1185">Reference proteome</keyword>
<gene>
    <name evidence="1" type="ORF">MILVUS5_LOCUS4298</name>
</gene>
<evidence type="ECO:0000313" key="1">
    <source>
        <dbReference type="EMBL" id="CAJ2633152.1"/>
    </source>
</evidence>
<proteinExistence type="predicted"/>
<reference evidence="1" key="1">
    <citation type="submission" date="2023-10" db="EMBL/GenBank/DDBJ databases">
        <authorList>
            <person name="Rodriguez Cubillos JULIANA M."/>
            <person name="De Vega J."/>
        </authorList>
    </citation>
    <scope>NUCLEOTIDE SEQUENCE</scope>
</reference>